<feature type="transmembrane region" description="Helical" evidence="2">
    <location>
        <begin position="276"/>
        <end position="296"/>
    </location>
</feature>
<dbReference type="SUPFAM" id="SSF49344">
    <property type="entry name" value="CBD9-like"/>
    <property type="match status" value="1"/>
</dbReference>
<evidence type="ECO:0000256" key="1">
    <source>
        <dbReference type="SAM" id="MobiDB-lite"/>
    </source>
</evidence>
<organism evidence="5 6">
    <name type="scientific">Calycina marina</name>
    <dbReference type="NCBI Taxonomy" id="1763456"/>
    <lineage>
        <taxon>Eukaryota</taxon>
        <taxon>Fungi</taxon>
        <taxon>Dikarya</taxon>
        <taxon>Ascomycota</taxon>
        <taxon>Pezizomycotina</taxon>
        <taxon>Leotiomycetes</taxon>
        <taxon>Helotiales</taxon>
        <taxon>Pezizellaceae</taxon>
        <taxon>Calycina</taxon>
    </lineage>
</organism>
<protein>
    <submittedName>
        <fullName evidence="5">Integral membrane protein-like protein</fullName>
    </submittedName>
</protein>
<evidence type="ECO:0000256" key="2">
    <source>
        <dbReference type="SAM" id="Phobius"/>
    </source>
</evidence>
<feature type="transmembrane region" description="Helical" evidence="2">
    <location>
        <begin position="347"/>
        <end position="366"/>
    </location>
</feature>
<feature type="region of interest" description="Disordered" evidence="1">
    <location>
        <begin position="407"/>
        <end position="431"/>
    </location>
</feature>
<feature type="signal peptide" evidence="3">
    <location>
        <begin position="1"/>
        <end position="19"/>
    </location>
</feature>
<proteinExistence type="predicted"/>
<dbReference type="Gene3D" id="2.60.40.1210">
    <property type="entry name" value="Cellobiose dehydrogenase, cytochrome domain"/>
    <property type="match status" value="1"/>
</dbReference>
<evidence type="ECO:0000259" key="4">
    <source>
        <dbReference type="Pfam" id="PF16010"/>
    </source>
</evidence>
<feature type="chain" id="PRO_5040204810" evidence="3">
    <location>
        <begin position="20"/>
        <end position="431"/>
    </location>
</feature>
<dbReference type="Proteomes" id="UP000887226">
    <property type="component" value="Unassembled WGS sequence"/>
</dbReference>
<dbReference type="PANTHER" id="PTHR47797:SF4">
    <property type="entry name" value="DOMON DOMAIN-CONTAINING PROTEIN"/>
    <property type="match status" value="1"/>
</dbReference>
<keyword evidence="3" id="KW-0732">Signal</keyword>
<dbReference type="AlphaFoldDB" id="A0A9P7YZA8"/>
<reference evidence="5" key="1">
    <citation type="journal article" date="2021" name="IMA Fungus">
        <title>Genomic characterization of three marine fungi, including Emericellopsis atlantica sp. nov. with signatures of a generalist lifestyle and marine biomass degradation.</title>
        <authorList>
            <person name="Hagestad O.C."/>
            <person name="Hou L."/>
            <person name="Andersen J.H."/>
            <person name="Hansen E.H."/>
            <person name="Altermark B."/>
            <person name="Li C."/>
            <person name="Kuhnert E."/>
            <person name="Cox R.J."/>
            <person name="Crous P.W."/>
            <person name="Spatafora J.W."/>
            <person name="Lail K."/>
            <person name="Amirebrahimi M."/>
            <person name="Lipzen A."/>
            <person name="Pangilinan J."/>
            <person name="Andreopoulos W."/>
            <person name="Hayes R.D."/>
            <person name="Ng V."/>
            <person name="Grigoriev I.V."/>
            <person name="Jackson S.A."/>
            <person name="Sutton T.D.S."/>
            <person name="Dobson A.D.W."/>
            <person name="Rama T."/>
        </authorList>
    </citation>
    <scope>NUCLEOTIDE SEQUENCE</scope>
    <source>
        <strain evidence="5">TRa3180A</strain>
    </source>
</reference>
<evidence type="ECO:0000313" key="6">
    <source>
        <dbReference type="Proteomes" id="UP000887226"/>
    </source>
</evidence>
<dbReference type="EMBL" id="MU254040">
    <property type="protein sequence ID" value="KAG9242753.1"/>
    <property type="molecule type" value="Genomic_DNA"/>
</dbReference>
<dbReference type="OrthoDB" id="19261at2759"/>
<feature type="transmembrane region" description="Helical" evidence="2">
    <location>
        <begin position="245"/>
        <end position="264"/>
    </location>
</feature>
<feature type="transmembrane region" description="Helical" evidence="2">
    <location>
        <begin position="316"/>
        <end position="335"/>
    </location>
</feature>
<dbReference type="CDD" id="cd09630">
    <property type="entry name" value="CDH_like_cytochrome"/>
    <property type="match status" value="1"/>
</dbReference>
<keyword evidence="6" id="KW-1185">Reference proteome</keyword>
<feature type="region of interest" description="Disordered" evidence="1">
    <location>
        <begin position="191"/>
        <end position="236"/>
    </location>
</feature>
<feature type="domain" description="Cellobiose dehydrogenase-like cytochrome" evidence="4">
    <location>
        <begin position="22"/>
        <end position="181"/>
    </location>
</feature>
<dbReference type="CDD" id="cd08760">
    <property type="entry name" value="Cyt_b561_FRRS1_like"/>
    <property type="match status" value="1"/>
</dbReference>
<keyword evidence="2" id="KW-1133">Transmembrane helix</keyword>
<dbReference type="PANTHER" id="PTHR47797">
    <property type="entry name" value="DEHYDROGENASE, PUTATIVE (AFU_ORTHOLOGUE AFUA_8G05805)-RELATED"/>
    <property type="match status" value="1"/>
</dbReference>
<keyword evidence="2" id="KW-0812">Transmembrane</keyword>
<dbReference type="Pfam" id="PF16010">
    <property type="entry name" value="CDH-cyt"/>
    <property type="match status" value="1"/>
</dbReference>
<evidence type="ECO:0000256" key="3">
    <source>
        <dbReference type="SAM" id="SignalP"/>
    </source>
</evidence>
<feature type="transmembrane region" description="Helical" evidence="2">
    <location>
        <begin position="378"/>
        <end position="397"/>
    </location>
</feature>
<dbReference type="InterPro" id="IPR015920">
    <property type="entry name" value="Cellobiose_DH-like_cyt"/>
</dbReference>
<feature type="compositionally biased region" description="Low complexity" evidence="1">
    <location>
        <begin position="195"/>
        <end position="227"/>
    </location>
</feature>
<accession>A0A9P7YZA8</accession>
<gene>
    <name evidence="5" type="ORF">BJ878DRAFT_154848</name>
</gene>
<comment type="caution">
    <text evidence="5">The sequence shown here is derived from an EMBL/GenBank/DDBJ whole genome shotgun (WGS) entry which is preliminary data.</text>
</comment>
<sequence length="431" mass="44716">MRLTTQLLFGASLVQNTLSVVTFAPSTNGPKYQVAIPSTSSISASSAGPLYISFSAPSSYQWIALGTGTQMAGSTILIIYTDGTGNVTISGRSGRGEFLPQEDSTVQSGLTLLEGSGVADGVMTANVKCTTCKLQSEKASTASPWIASWKQGKALDSADTNADLAQHDAHTSITFDLTEAVVESDSNPFVASAVTNPSGSSSGTASGSNPSDTGNASSGDSDDGSSGAIEVSSGSAGPVVTYDKAHGITMGITVVLLFPIGAMLMRLGLPYYIHSLFQLFSLVALIAGFGLGVHLAKITDQFYKAEGYTHTVFGTVIFALFLAQPLGGIAHHLAYKKYLSRTPISHVHIWMGRVIMLLAVINGGLGLKLAANTSGGKIAYGVIAGVIGVAYTAVVVLKRKRTADTTPGFKGLGGRKTEQRIGDETSQVEMR</sequence>
<keyword evidence="2" id="KW-0472">Membrane</keyword>
<name>A0A9P7YZA8_9HELO</name>
<evidence type="ECO:0000313" key="5">
    <source>
        <dbReference type="EMBL" id="KAG9242753.1"/>
    </source>
</evidence>
<dbReference type="Gene3D" id="1.20.120.1770">
    <property type="match status" value="1"/>
</dbReference>